<reference evidence="2 3" key="1">
    <citation type="submission" date="2016-04" db="EMBL/GenBank/DDBJ databases">
        <title>A degradative enzymes factory behind the ericoid mycorrhizal symbiosis.</title>
        <authorList>
            <consortium name="DOE Joint Genome Institute"/>
            <person name="Martino E."/>
            <person name="Morin E."/>
            <person name="Grelet G."/>
            <person name="Kuo A."/>
            <person name="Kohler A."/>
            <person name="Daghino S."/>
            <person name="Barry K."/>
            <person name="Choi C."/>
            <person name="Cichocki N."/>
            <person name="Clum A."/>
            <person name="Copeland A."/>
            <person name="Hainaut M."/>
            <person name="Haridas S."/>
            <person name="Labutti K."/>
            <person name="Lindquist E."/>
            <person name="Lipzen A."/>
            <person name="Khouja H.-R."/>
            <person name="Murat C."/>
            <person name="Ohm R."/>
            <person name="Olson A."/>
            <person name="Spatafora J."/>
            <person name="Veneault-Fourrey C."/>
            <person name="Henrissat B."/>
            <person name="Grigoriev I."/>
            <person name="Martin F."/>
            <person name="Perotto S."/>
        </authorList>
    </citation>
    <scope>NUCLEOTIDE SEQUENCE [LARGE SCALE GENOMIC DNA]</scope>
    <source>
        <strain evidence="2 3">F</strain>
    </source>
</reference>
<evidence type="ECO:0000313" key="2">
    <source>
        <dbReference type="EMBL" id="PMD29083.1"/>
    </source>
</evidence>
<evidence type="ECO:0000313" key="3">
    <source>
        <dbReference type="Proteomes" id="UP000235786"/>
    </source>
</evidence>
<sequence length="355" mass="41890">MDFFKRILTLVGLLDRPPPRPDALQFSSLRNLPTEILLQILDFLPPESAASFALCCEPLYSALKSRYLDCLGPTTWRRERLLQLLERDLPNHIVCASCQKLHAMKKAPRYLHSNSDYFHHLKCWKLDYSALASLYIHEEFSSTIFEMTMKRYRNESDFSDLLGLLSLKTRTYCRHGYVEQRTAAAKIIDGRLLIREQKRFMIPTIQSIPFPWDANFVICPHISFWSTRDLGRYFRNLPATDWKLWAGRTDRERMRQCKYCWSEYRIDFKQFGVRGNAMYVTKWLDLGQGPSGYRYRSHVSCRDALLWLEIKFDSGSICAAFEGREQFDFDGDPVISLKDRKELFKRSMFSWPKHL</sequence>
<dbReference type="Gene3D" id="1.20.1280.50">
    <property type="match status" value="1"/>
</dbReference>
<evidence type="ECO:0000259" key="1">
    <source>
        <dbReference type="PROSITE" id="PS50181"/>
    </source>
</evidence>
<dbReference type="OrthoDB" id="3766406at2759"/>
<dbReference type="EMBL" id="KZ613978">
    <property type="protein sequence ID" value="PMD29083.1"/>
    <property type="molecule type" value="Genomic_DNA"/>
</dbReference>
<dbReference type="Pfam" id="PF00646">
    <property type="entry name" value="F-box"/>
    <property type="match status" value="1"/>
</dbReference>
<proteinExistence type="predicted"/>
<dbReference type="InterPro" id="IPR036047">
    <property type="entry name" value="F-box-like_dom_sf"/>
</dbReference>
<dbReference type="CDD" id="cd09917">
    <property type="entry name" value="F-box_SF"/>
    <property type="match status" value="1"/>
</dbReference>
<gene>
    <name evidence="2" type="ORF">L207DRAFT_574491</name>
</gene>
<organism evidence="2 3">
    <name type="scientific">Hyaloscypha variabilis (strain UAMH 11265 / GT02V1 / F)</name>
    <name type="common">Meliniomyces variabilis</name>
    <dbReference type="NCBI Taxonomy" id="1149755"/>
    <lineage>
        <taxon>Eukaryota</taxon>
        <taxon>Fungi</taxon>
        <taxon>Dikarya</taxon>
        <taxon>Ascomycota</taxon>
        <taxon>Pezizomycotina</taxon>
        <taxon>Leotiomycetes</taxon>
        <taxon>Helotiales</taxon>
        <taxon>Hyaloscyphaceae</taxon>
        <taxon>Hyaloscypha</taxon>
        <taxon>Hyaloscypha variabilis</taxon>
    </lineage>
</organism>
<dbReference type="AlphaFoldDB" id="A0A2J6QS47"/>
<keyword evidence="3" id="KW-1185">Reference proteome</keyword>
<dbReference type="PROSITE" id="PS50181">
    <property type="entry name" value="FBOX"/>
    <property type="match status" value="1"/>
</dbReference>
<name>A0A2J6QS47_HYAVF</name>
<feature type="domain" description="F-box" evidence="1">
    <location>
        <begin position="26"/>
        <end position="79"/>
    </location>
</feature>
<dbReference type="Proteomes" id="UP000235786">
    <property type="component" value="Unassembled WGS sequence"/>
</dbReference>
<dbReference type="InterPro" id="IPR001810">
    <property type="entry name" value="F-box_dom"/>
</dbReference>
<dbReference type="SUPFAM" id="SSF81383">
    <property type="entry name" value="F-box domain"/>
    <property type="match status" value="1"/>
</dbReference>
<accession>A0A2J6QS47</accession>
<protein>
    <recommendedName>
        <fullName evidence="1">F-box domain-containing protein</fullName>
    </recommendedName>
</protein>